<proteinExistence type="predicted"/>
<dbReference type="SUPFAM" id="SSF49299">
    <property type="entry name" value="PKD domain"/>
    <property type="match status" value="1"/>
</dbReference>
<keyword evidence="3" id="KW-0378">Hydrolase</keyword>
<keyword evidence="1" id="KW-1133">Transmembrane helix</keyword>
<sequence length="274" mass="29015">MTIARHVPRSGAAGCSGFGLLDSVIAVMLVGILMVGSLQTIGASKRRETATLDRLLAQQLSGAMMNEILLQSYNEPETDEAVTFGLEPNESTGDRSQFDDVDDFHGWVSTPPQSRNGMTIPGFSQWTRSVDVSWADPATLEATAAVRTGLKKIRVTVAKSGRVINSLVSYRSIGWVETIPSPSDATGNHAPVAVATSPDLSRDVGETTEFAADASSDQDGDYLSYVWDFGDGNTGTGITTTHRYNSPGNFTCTLTVYDGRGGVGVSALTAVISL</sequence>
<name>A0A5C6CBZ8_9BACT</name>
<feature type="transmembrane region" description="Helical" evidence="1">
    <location>
        <begin position="20"/>
        <end position="38"/>
    </location>
</feature>
<protein>
    <submittedName>
        <fullName evidence="3">Microbial collagenase</fullName>
        <ecNumber evidence="3">3.4.24.3</ecNumber>
    </submittedName>
</protein>
<dbReference type="InterPro" id="IPR022409">
    <property type="entry name" value="PKD/Chitinase_dom"/>
</dbReference>
<evidence type="ECO:0000259" key="2">
    <source>
        <dbReference type="PROSITE" id="PS50093"/>
    </source>
</evidence>
<dbReference type="EMBL" id="SJPT01000007">
    <property type="protein sequence ID" value="TWU20971.1"/>
    <property type="molecule type" value="Genomic_DNA"/>
</dbReference>
<feature type="domain" description="PKD" evidence="2">
    <location>
        <begin position="191"/>
        <end position="274"/>
    </location>
</feature>
<dbReference type="Proteomes" id="UP000316304">
    <property type="component" value="Unassembled WGS sequence"/>
</dbReference>
<evidence type="ECO:0000313" key="4">
    <source>
        <dbReference type="Proteomes" id="UP000316304"/>
    </source>
</evidence>
<organism evidence="3 4">
    <name type="scientific">Novipirellula galeiformis</name>
    <dbReference type="NCBI Taxonomy" id="2528004"/>
    <lineage>
        <taxon>Bacteria</taxon>
        <taxon>Pseudomonadati</taxon>
        <taxon>Planctomycetota</taxon>
        <taxon>Planctomycetia</taxon>
        <taxon>Pirellulales</taxon>
        <taxon>Pirellulaceae</taxon>
        <taxon>Novipirellula</taxon>
    </lineage>
</organism>
<dbReference type="AlphaFoldDB" id="A0A5C6CBZ8"/>
<keyword evidence="1" id="KW-0812">Transmembrane</keyword>
<evidence type="ECO:0000313" key="3">
    <source>
        <dbReference type="EMBL" id="TWU20971.1"/>
    </source>
</evidence>
<dbReference type="OrthoDB" id="260065at2"/>
<reference evidence="3 4" key="1">
    <citation type="submission" date="2019-02" db="EMBL/GenBank/DDBJ databases">
        <title>Deep-cultivation of Planctomycetes and their phenomic and genomic characterization uncovers novel biology.</title>
        <authorList>
            <person name="Wiegand S."/>
            <person name="Jogler M."/>
            <person name="Boedeker C."/>
            <person name="Pinto D."/>
            <person name="Vollmers J."/>
            <person name="Rivas-Marin E."/>
            <person name="Kohn T."/>
            <person name="Peeters S.H."/>
            <person name="Heuer A."/>
            <person name="Rast P."/>
            <person name="Oberbeckmann S."/>
            <person name="Bunk B."/>
            <person name="Jeske O."/>
            <person name="Meyerdierks A."/>
            <person name="Storesund J.E."/>
            <person name="Kallscheuer N."/>
            <person name="Luecker S."/>
            <person name="Lage O.M."/>
            <person name="Pohl T."/>
            <person name="Merkel B.J."/>
            <person name="Hornburger P."/>
            <person name="Mueller R.-W."/>
            <person name="Bruemmer F."/>
            <person name="Labrenz M."/>
            <person name="Spormann A.M."/>
            <person name="Op Den Camp H."/>
            <person name="Overmann J."/>
            <person name="Amann R."/>
            <person name="Jetten M.S.M."/>
            <person name="Mascher T."/>
            <person name="Medema M.H."/>
            <person name="Devos D.P."/>
            <person name="Kaster A.-K."/>
            <person name="Ovreas L."/>
            <person name="Rohde M."/>
            <person name="Galperin M.Y."/>
            <person name="Jogler C."/>
        </authorList>
    </citation>
    <scope>NUCLEOTIDE SEQUENCE [LARGE SCALE GENOMIC DNA]</scope>
    <source>
        <strain evidence="3 4">Pla52o</strain>
    </source>
</reference>
<dbReference type="Pfam" id="PF18911">
    <property type="entry name" value="PKD_4"/>
    <property type="match status" value="1"/>
</dbReference>
<dbReference type="EC" id="3.4.24.3" evidence="3"/>
<dbReference type="InterPro" id="IPR000601">
    <property type="entry name" value="PKD_dom"/>
</dbReference>
<keyword evidence="4" id="KW-1185">Reference proteome</keyword>
<dbReference type="InterPro" id="IPR013783">
    <property type="entry name" value="Ig-like_fold"/>
</dbReference>
<dbReference type="CDD" id="cd00146">
    <property type="entry name" value="PKD"/>
    <property type="match status" value="1"/>
</dbReference>
<dbReference type="InterPro" id="IPR035986">
    <property type="entry name" value="PKD_dom_sf"/>
</dbReference>
<gene>
    <name evidence="3" type="ORF">Pla52o_40030</name>
</gene>
<dbReference type="RefSeq" id="WP_146596110.1">
    <property type="nucleotide sequence ID" value="NZ_SJPT01000007.1"/>
</dbReference>
<comment type="caution">
    <text evidence="3">The sequence shown here is derived from an EMBL/GenBank/DDBJ whole genome shotgun (WGS) entry which is preliminary data.</text>
</comment>
<dbReference type="GO" id="GO:0004222">
    <property type="term" value="F:metalloendopeptidase activity"/>
    <property type="evidence" value="ECO:0007669"/>
    <property type="project" value="UniProtKB-EC"/>
</dbReference>
<evidence type="ECO:0000256" key="1">
    <source>
        <dbReference type="SAM" id="Phobius"/>
    </source>
</evidence>
<dbReference type="PROSITE" id="PS50093">
    <property type="entry name" value="PKD"/>
    <property type="match status" value="1"/>
</dbReference>
<accession>A0A5C6CBZ8</accession>
<dbReference type="Gene3D" id="2.60.40.10">
    <property type="entry name" value="Immunoglobulins"/>
    <property type="match status" value="1"/>
</dbReference>
<keyword evidence="1" id="KW-0472">Membrane</keyword>
<dbReference type="SMART" id="SM00089">
    <property type="entry name" value="PKD"/>
    <property type="match status" value="1"/>
</dbReference>